<protein>
    <submittedName>
        <fullName evidence="5">Site-specific integrase</fullName>
    </submittedName>
</protein>
<evidence type="ECO:0000256" key="1">
    <source>
        <dbReference type="ARBA" id="ARBA00008857"/>
    </source>
</evidence>
<evidence type="ECO:0000313" key="6">
    <source>
        <dbReference type="Proteomes" id="UP001139344"/>
    </source>
</evidence>
<reference evidence="5" key="1">
    <citation type="submission" date="2021-12" db="EMBL/GenBank/DDBJ databases">
        <title>Description of Gramella crocea sp. nov., a new bacterium isolated from activated sludge.</title>
        <authorList>
            <person name="Zhang X."/>
        </authorList>
    </citation>
    <scope>NUCLEOTIDE SEQUENCE</scope>
    <source>
        <strain evidence="5">YB25</strain>
    </source>
</reference>
<dbReference type="InterPro" id="IPR025269">
    <property type="entry name" value="SAM-like_dom"/>
</dbReference>
<dbReference type="Gene3D" id="1.10.443.10">
    <property type="entry name" value="Intergrase catalytic core"/>
    <property type="match status" value="1"/>
</dbReference>
<dbReference type="GO" id="GO:0015074">
    <property type="term" value="P:DNA integration"/>
    <property type="evidence" value="ECO:0007669"/>
    <property type="project" value="InterPro"/>
</dbReference>
<keyword evidence="6" id="KW-1185">Reference proteome</keyword>
<dbReference type="EMBL" id="JAJSON010000015">
    <property type="protein sequence ID" value="MCG9971173.1"/>
    <property type="molecule type" value="Genomic_DNA"/>
</dbReference>
<feature type="domain" description="Tyr recombinase" evidence="4">
    <location>
        <begin position="223"/>
        <end position="419"/>
    </location>
</feature>
<accession>A0A9X1UXJ3</accession>
<proteinExistence type="inferred from homology"/>
<sequence length="440" mass="50842">MATVKFFIKGKSNPATIYLRFVAGRKIDLKHTTFKPIDPTHWNRKSGTIKRNAVFEDRLKLENNLTDLKGEILKCYRMDFEQGILIDADWLKTVIIRFYKQDQNLKTEFLIDFATYHLGNLPNKIQKDGTTGVSKATIQKYATNLKKLKAFEKYKGKRYLISQVNMEFHREFIAYLKEKHHLNYNSIGKYLTIIKTICLDAYRTHGLKINDAILNGNFRATKEKTNFITLNEAEIERIFEKDLSSTPYLENAKDWLIIGVWIGARVSDLLRLTKDNIKGEYIEYTAKKTGQKIVMPLHWQVSAILDKRNGNFPHAISSQKFNDYIKKVCSESGINDIVPGTKREIIGKTKDDKKIWRKKAGEYKKSDLVSTHICRRSFATNHYGKLPTPVIMSATGHKTEKMLLNYIGKAPKDNADILAEYWKKAKQNGETKMEVIKTAQ</sequence>
<dbReference type="GO" id="GO:0003677">
    <property type="term" value="F:DNA binding"/>
    <property type="evidence" value="ECO:0007669"/>
    <property type="project" value="UniProtKB-KW"/>
</dbReference>
<name>A0A9X1UXJ3_9FLAO</name>
<dbReference type="InterPro" id="IPR002104">
    <property type="entry name" value="Integrase_catalytic"/>
</dbReference>
<dbReference type="InterPro" id="IPR013762">
    <property type="entry name" value="Integrase-like_cat_sf"/>
</dbReference>
<dbReference type="PANTHER" id="PTHR30349:SF64">
    <property type="entry name" value="PROPHAGE INTEGRASE INTD-RELATED"/>
    <property type="match status" value="1"/>
</dbReference>
<dbReference type="AlphaFoldDB" id="A0A9X1UXJ3"/>
<dbReference type="Proteomes" id="UP001139344">
    <property type="component" value="Unassembled WGS sequence"/>
</dbReference>
<dbReference type="SUPFAM" id="SSF56349">
    <property type="entry name" value="DNA breaking-rejoining enzymes"/>
    <property type="match status" value="1"/>
</dbReference>
<keyword evidence="3" id="KW-0233">DNA recombination</keyword>
<dbReference type="InterPro" id="IPR011010">
    <property type="entry name" value="DNA_brk_join_enz"/>
</dbReference>
<dbReference type="PANTHER" id="PTHR30349">
    <property type="entry name" value="PHAGE INTEGRASE-RELATED"/>
    <property type="match status" value="1"/>
</dbReference>
<dbReference type="RefSeq" id="WP_240097201.1">
    <property type="nucleotide sequence ID" value="NZ_JAJSON010000015.1"/>
</dbReference>
<evidence type="ECO:0000256" key="2">
    <source>
        <dbReference type="ARBA" id="ARBA00023125"/>
    </source>
</evidence>
<keyword evidence="2" id="KW-0238">DNA-binding</keyword>
<evidence type="ECO:0000259" key="4">
    <source>
        <dbReference type="PROSITE" id="PS51898"/>
    </source>
</evidence>
<evidence type="ECO:0000313" key="5">
    <source>
        <dbReference type="EMBL" id="MCG9971173.1"/>
    </source>
</evidence>
<evidence type="ECO:0000256" key="3">
    <source>
        <dbReference type="ARBA" id="ARBA00023172"/>
    </source>
</evidence>
<dbReference type="PROSITE" id="PS51898">
    <property type="entry name" value="TYR_RECOMBINASE"/>
    <property type="match status" value="1"/>
</dbReference>
<dbReference type="InterPro" id="IPR010998">
    <property type="entry name" value="Integrase_recombinase_N"/>
</dbReference>
<comment type="caution">
    <text evidence="5">The sequence shown here is derived from an EMBL/GenBank/DDBJ whole genome shotgun (WGS) entry which is preliminary data.</text>
</comment>
<dbReference type="Pfam" id="PF13102">
    <property type="entry name" value="Phage_int_SAM_5"/>
    <property type="match status" value="1"/>
</dbReference>
<dbReference type="InterPro" id="IPR050090">
    <property type="entry name" value="Tyrosine_recombinase_XerCD"/>
</dbReference>
<gene>
    <name evidence="5" type="ORF">LU635_05940</name>
</gene>
<dbReference type="Gene3D" id="1.10.150.130">
    <property type="match status" value="1"/>
</dbReference>
<dbReference type="GO" id="GO:0006310">
    <property type="term" value="P:DNA recombination"/>
    <property type="evidence" value="ECO:0007669"/>
    <property type="project" value="UniProtKB-KW"/>
</dbReference>
<comment type="similarity">
    <text evidence="1">Belongs to the 'phage' integrase family.</text>
</comment>
<organism evidence="5 6">
    <name type="scientific">Christiangramia crocea</name>
    <dbReference type="NCBI Taxonomy" id="2904124"/>
    <lineage>
        <taxon>Bacteria</taxon>
        <taxon>Pseudomonadati</taxon>
        <taxon>Bacteroidota</taxon>
        <taxon>Flavobacteriia</taxon>
        <taxon>Flavobacteriales</taxon>
        <taxon>Flavobacteriaceae</taxon>
        <taxon>Christiangramia</taxon>
    </lineage>
</organism>